<dbReference type="EMBL" id="JBANQN010000004">
    <property type="protein sequence ID" value="KAK6791553.1"/>
    <property type="molecule type" value="Genomic_DNA"/>
</dbReference>
<accession>A0AAN8TNA2</accession>
<feature type="compositionally biased region" description="Basic and acidic residues" evidence="9">
    <location>
        <begin position="967"/>
        <end position="987"/>
    </location>
</feature>
<evidence type="ECO:0000256" key="7">
    <source>
        <dbReference type="ARBA" id="ARBA00023034"/>
    </source>
</evidence>
<keyword evidence="6" id="KW-0411">Iron-sulfur</keyword>
<dbReference type="Gene3D" id="1.10.1670.10">
    <property type="entry name" value="Helix-hairpin-Helix base-excision DNA repair enzymes (C-terminal)"/>
    <property type="match status" value="1"/>
</dbReference>
<feature type="compositionally biased region" description="Basic residues" evidence="9">
    <location>
        <begin position="791"/>
        <end position="801"/>
    </location>
</feature>
<dbReference type="InterPro" id="IPR002014">
    <property type="entry name" value="VHS_dom"/>
</dbReference>
<dbReference type="GO" id="GO:0043130">
    <property type="term" value="F:ubiquitin binding"/>
    <property type="evidence" value="ECO:0007669"/>
    <property type="project" value="InterPro"/>
</dbReference>
<dbReference type="SUPFAM" id="SSF48371">
    <property type="entry name" value="ARM repeat"/>
    <property type="match status" value="1"/>
</dbReference>
<evidence type="ECO:0000256" key="4">
    <source>
        <dbReference type="ARBA" id="ARBA00022723"/>
    </source>
</evidence>
<feature type="domain" description="VHS" evidence="10">
    <location>
        <begin position="20"/>
        <end position="89"/>
    </location>
</feature>
<dbReference type="CDD" id="cd03572">
    <property type="entry name" value="ENTH_like_Tepsin"/>
    <property type="match status" value="1"/>
</dbReference>
<dbReference type="GO" id="GO:0019104">
    <property type="term" value="F:DNA N-glycosylase activity"/>
    <property type="evidence" value="ECO:0007669"/>
    <property type="project" value="InterPro"/>
</dbReference>
<dbReference type="GO" id="GO:0046872">
    <property type="term" value="F:metal ion binding"/>
    <property type="evidence" value="ECO:0007669"/>
    <property type="project" value="UniProtKB-KW"/>
</dbReference>
<gene>
    <name evidence="11" type="ORF">RDI58_010634</name>
</gene>
<dbReference type="GO" id="GO:0005794">
    <property type="term" value="C:Golgi apparatus"/>
    <property type="evidence" value="ECO:0007669"/>
    <property type="project" value="UniProtKB-SubCell"/>
</dbReference>
<dbReference type="Pfam" id="PF01417">
    <property type="entry name" value="ENTH"/>
    <property type="match status" value="1"/>
</dbReference>
<dbReference type="GO" id="GO:0051539">
    <property type="term" value="F:4 iron, 4 sulfur cluster binding"/>
    <property type="evidence" value="ECO:0007669"/>
    <property type="project" value="InterPro"/>
</dbReference>
<evidence type="ECO:0000256" key="6">
    <source>
        <dbReference type="ARBA" id="ARBA00023014"/>
    </source>
</evidence>
<dbReference type="Pfam" id="PF15628">
    <property type="entry name" value="RRM_DME"/>
    <property type="match status" value="1"/>
</dbReference>
<dbReference type="InterPro" id="IPR035802">
    <property type="entry name" value="ENTH/VHS_tepsin"/>
</dbReference>
<keyword evidence="8" id="KW-0968">Cytoplasmic vesicle</keyword>
<sequence length="1514" mass="168604">MDSSRRAVESYWRSRMIDGATSDEDKVTPVYKLEEICDLLRSSHSYIVKEVSEFILKRLQHKSPIIKQKALRVIKYAVGKSGAEFRREMQRNSVAIRQLIHYKGQPDPLKADALNKAVRETAQEALSALFSSEDTKPPPTENLNLGGRIQGFGNTSYEIASADDKRSFLSDVVGIGSATIKQGLNTLTQSPSLSLKKNDTGSYTSPNLQRSLTTQADRYQGISSHNDTSRFSINPASVTWTQDLQPSHTETTTMPDSGQKTREERLLETIATSGGVRLQPTRDALQVFLLEASKLDALALTHALESKLQSPSWQVRVKAICVLEAILRKKDDAHFGTMASYFTENRDVVVKCYESPQASLREKANKVLSLLNDGQTADAVAHVDRSANACNPAVQMPDLIDTDNSDYLFGADDLANMQSSEGIKIASTSATPLMDDLFGDNLGSSFSSGQKKNDDDPFADVSFHASNEKAPEADLFSGMTVDKSDATEIHLVNNRNGPELFDIFGPSVEVPQEPNNSRKDVPDLMNSLSLNGNESSMKQNGSSGATPYQNIFQQPTIDPRHQASNDAMNSILSSQAGGANANPMFPMGAMQYNLPPGFVLNPSFAPQALNYNAMGNIFAQQQLLATLSSYQQLGSMHPSTSSSHAADSAEVYGSALPDIFNASISNQTPTSLMNTSKKEDTKAFDFISDHLAAARDPKRIIVIGFDQGKERRYLVREQVYNRRFKKNQIYNNCKTVLPAFQEWQNMKRKTSKVSTTEGLKDSPGKAASLCIHKKPRLQESSSKNGLIVKHKKNSQIHHKKKDAQVSTDETPSDTDKMILRTKVILDEETIREWKSLMGKLEQEGCKNEKCDERWEIERTLFHGRVTSFISRMHLIQGNRQFSQWKGSIVDSVAGVFLAQNVTDNISSSAFMSLAAQYPCNEVSFKSTFHNGNGKTKLEKSYKGSSNIKNQGIIRRTNLKGGKKKKETRNQKSEPILRRKSQNRDMESEAITRENIRKFSSFVNPKDINDSTLDAIDWHAVHDATTDQVSKAINQRGMDKKLALRIKVNNVWLRIPQQSISSVITQLCAHYLQNFINCLLLEQGNVDLEWLREVEPEKAKEYLLSIYGLGVKSVECIRLLTLQHQAFPVDTNVGRVLVRLGWIPIQPLPRGQEMHLLNMYPDVKDVHKYLWPRLCTLDYLTLYEFHHQMITFGKVFCTKSSPNCNACPMKAECRHFASSFTSARLSLMGPGENSCANVNTALVPVDSAHSCADSSQANLDSSFGKASNSHHSTGDHQNELVTYPALGCIGETDVEDYSASDIPTITFDRQAFMENLLSYIDENDLSTKDTDLSKALVIATQEAPLPKLKHIGRLRTEHQVYELPDSHPLLEGLEKRELEDPCPYLLAVRTPGNAASEEPTKEKYESCNCDETQNKVDGSNIETVSGTLLVFADEESTQKPIEVPTACIWNLPRKTLYCGTSIRGIFRGLSTKEVQNCFWGGYVCLRGFNRETRIPGSLPLYLHRPISKPGKGKRS</sequence>
<evidence type="ECO:0000313" key="12">
    <source>
        <dbReference type="Proteomes" id="UP001371456"/>
    </source>
</evidence>
<dbReference type="SMART" id="SM00525">
    <property type="entry name" value="FES"/>
    <property type="match status" value="1"/>
</dbReference>
<protein>
    <recommendedName>
        <fullName evidence="10">VHS domain-containing protein</fullName>
    </recommendedName>
</protein>
<dbReference type="InterPro" id="IPR011257">
    <property type="entry name" value="DNA_glycosylase"/>
</dbReference>
<proteinExistence type="predicted"/>
<evidence type="ECO:0000256" key="1">
    <source>
        <dbReference type="ARBA" id="ARBA00001966"/>
    </source>
</evidence>
<dbReference type="InterPro" id="IPR013809">
    <property type="entry name" value="ENTH"/>
</dbReference>
<feature type="region of interest" description="Disordered" evidence="9">
    <location>
        <begin position="791"/>
        <end position="812"/>
    </location>
</feature>
<dbReference type="Gene3D" id="1.25.40.90">
    <property type="match status" value="1"/>
</dbReference>
<dbReference type="InterPro" id="IPR044811">
    <property type="entry name" value="DME/ROS1"/>
</dbReference>
<name>A0AAN8TNA2_SOLBU</name>
<dbReference type="GO" id="GO:0030136">
    <property type="term" value="C:clathrin-coated vesicle"/>
    <property type="evidence" value="ECO:0007669"/>
    <property type="project" value="UniProtKB-SubCell"/>
</dbReference>
<dbReference type="InterPro" id="IPR023170">
    <property type="entry name" value="HhH_base_excis_C"/>
</dbReference>
<comment type="cofactor">
    <cofactor evidence="1">
        <name>[4Fe-4S] cluster</name>
        <dbReference type="ChEBI" id="CHEBI:49883"/>
    </cofactor>
</comment>
<keyword evidence="4" id="KW-0479">Metal-binding</keyword>
<evidence type="ECO:0000256" key="3">
    <source>
        <dbReference type="ARBA" id="ARBA00004555"/>
    </source>
</evidence>
<dbReference type="InterPro" id="IPR016024">
    <property type="entry name" value="ARM-type_fold"/>
</dbReference>
<dbReference type="Proteomes" id="UP001371456">
    <property type="component" value="Unassembled WGS sequence"/>
</dbReference>
<keyword evidence="5" id="KW-0408">Iron</keyword>
<dbReference type="GO" id="GO:0035514">
    <property type="term" value="F:DNA demethylase activity"/>
    <property type="evidence" value="ECO:0007669"/>
    <property type="project" value="InterPro"/>
</dbReference>
<evidence type="ECO:0000256" key="8">
    <source>
        <dbReference type="ARBA" id="ARBA00023329"/>
    </source>
</evidence>
<keyword evidence="7" id="KW-0333">Golgi apparatus</keyword>
<organism evidence="11 12">
    <name type="scientific">Solanum bulbocastanum</name>
    <name type="common">Wild potato</name>
    <dbReference type="NCBI Taxonomy" id="147425"/>
    <lineage>
        <taxon>Eukaryota</taxon>
        <taxon>Viridiplantae</taxon>
        <taxon>Streptophyta</taxon>
        <taxon>Embryophyta</taxon>
        <taxon>Tracheophyta</taxon>
        <taxon>Spermatophyta</taxon>
        <taxon>Magnoliopsida</taxon>
        <taxon>eudicotyledons</taxon>
        <taxon>Gunneridae</taxon>
        <taxon>Pentapetalae</taxon>
        <taxon>asterids</taxon>
        <taxon>lamiids</taxon>
        <taxon>Solanales</taxon>
        <taxon>Solanaceae</taxon>
        <taxon>Solanoideae</taxon>
        <taxon>Solaneae</taxon>
        <taxon>Solanum</taxon>
    </lineage>
</organism>
<evidence type="ECO:0000256" key="9">
    <source>
        <dbReference type="SAM" id="MobiDB-lite"/>
    </source>
</evidence>
<evidence type="ECO:0000256" key="5">
    <source>
        <dbReference type="ARBA" id="ARBA00023004"/>
    </source>
</evidence>
<dbReference type="PROSITE" id="PS50179">
    <property type="entry name" value="VHS"/>
    <property type="match status" value="1"/>
</dbReference>
<comment type="caution">
    <text evidence="11">The sequence shown here is derived from an EMBL/GenBank/DDBJ whole genome shotgun (WGS) entry which is preliminary data.</text>
</comment>
<dbReference type="PANTHER" id="PTHR46213">
    <property type="entry name" value="TRANSCRIPTIONAL ACTIVATOR DEMETER"/>
    <property type="match status" value="1"/>
</dbReference>
<dbReference type="InterPro" id="IPR003651">
    <property type="entry name" value="Endonuclease3_FeS-loop_motif"/>
</dbReference>
<comment type="subcellular location">
    <subcellularLocation>
        <location evidence="2">Cytoplasmic vesicle</location>
        <location evidence="2">Clathrin-coated vesicle</location>
    </subcellularLocation>
    <subcellularLocation>
        <location evidence="3">Golgi apparatus</location>
    </subcellularLocation>
</comment>
<dbReference type="InterPro" id="IPR008942">
    <property type="entry name" value="ENTH_VHS"/>
</dbReference>
<dbReference type="GO" id="GO:0035091">
    <property type="term" value="F:phosphatidylinositol binding"/>
    <property type="evidence" value="ECO:0007669"/>
    <property type="project" value="InterPro"/>
</dbReference>
<dbReference type="PANTHER" id="PTHR46213:SF29">
    <property type="entry name" value="PROTEIN ROS1-LIKE"/>
    <property type="match status" value="1"/>
</dbReference>
<dbReference type="SMART" id="SM00288">
    <property type="entry name" value="VHS"/>
    <property type="match status" value="1"/>
</dbReference>
<keyword evidence="12" id="KW-1185">Reference proteome</keyword>
<reference evidence="11 12" key="1">
    <citation type="submission" date="2024-02" db="EMBL/GenBank/DDBJ databases">
        <title>de novo genome assembly of Solanum bulbocastanum strain 11H21.</title>
        <authorList>
            <person name="Hosaka A.J."/>
        </authorList>
    </citation>
    <scope>NUCLEOTIDE SEQUENCE [LARGE SCALE GENOMIC DNA]</scope>
    <source>
        <tissue evidence="11">Young leaves</tissue>
    </source>
</reference>
<evidence type="ECO:0000313" key="11">
    <source>
        <dbReference type="EMBL" id="KAK6791553.1"/>
    </source>
</evidence>
<evidence type="ECO:0000256" key="2">
    <source>
        <dbReference type="ARBA" id="ARBA00004132"/>
    </source>
</evidence>
<dbReference type="SUPFAM" id="SSF48150">
    <property type="entry name" value="DNA-glycosylase"/>
    <property type="match status" value="1"/>
</dbReference>
<dbReference type="GO" id="GO:0141166">
    <property type="term" value="P:chromosomal 5-methylcytosine DNA demethylation pathway"/>
    <property type="evidence" value="ECO:0007669"/>
    <property type="project" value="InterPro"/>
</dbReference>
<evidence type="ECO:0000259" key="10">
    <source>
        <dbReference type="PROSITE" id="PS50179"/>
    </source>
</evidence>
<dbReference type="GO" id="GO:0006281">
    <property type="term" value="P:DNA repair"/>
    <property type="evidence" value="ECO:0007669"/>
    <property type="project" value="InterPro"/>
</dbReference>
<dbReference type="InterPro" id="IPR028925">
    <property type="entry name" value="RRM_DME"/>
</dbReference>
<feature type="region of interest" description="Disordered" evidence="9">
    <location>
        <begin position="959"/>
        <end position="987"/>
    </location>
</feature>